<evidence type="ECO:0000313" key="3">
    <source>
        <dbReference type="Proteomes" id="UP000054935"/>
    </source>
</evidence>
<dbReference type="EMBL" id="CYSE01000008">
    <property type="protein sequence ID" value="CUH81404.1"/>
    <property type="molecule type" value="Genomic_DNA"/>
</dbReference>
<organism evidence="2 3">
    <name type="scientific">Tropicibacter naphthalenivorans</name>
    <dbReference type="NCBI Taxonomy" id="441103"/>
    <lineage>
        <taxon>Bacteria</taxon>
        <taxon>Pseudomonadati</taxon>
        <taxon>Pseudomonadota</taxon>
        <taxon>Alphaproteobacteria</taxon>
        <taxon>Rhodobacterales</taxon>
        <taxon>Roseobacteraceae</taxon>
        <taxon>Tropicibacter</taxon>
    </lineage>
</organism>
<feature type="domain" description="Carboxymuconolactone decarboxylase-like" evidence="1">
    <location>
        <begin position="3"/>
        <end position="82"/>
    </location>
</feature>
<dbReference type="AlphaFoldDB" id="A0A0P1H0T7"/>
<accession>A0A0P1H0T7</accession>
<dbReference type="PANTHER" id="PTHR33570:SF10">
    <property type="entry name" value="GAMMA-CARBOXYMUCONOLACTONE DECARBOXYLASE"/>
    <property type="match status" value="1"/>
</dbReference>
<dbReference type="InterPro" id="IPR003779">
    <property type="entry name" value="CMD-like"/>
</dbReference>
<dbReference type="PANTHER" id="PTHR33570">
    <property type="entry name" value="4-CARBOXYMUCONOLACTONE DECARBOXYLASE FAMILY PROTEIN"/>
    <property type="match status" value="1"/>
</dbReference>
<evidence type="ECO:0000259" key="1">
    <source>
        <dbReference type="Pfam" id="PF02627"/>
    </source>
</evidence>
<dbReference type="STRING" id="441103.TRN7648_03451"/>
<protein>
    <submittedName>
        <fullName evidence="2">4-carboxymuconolactone decarboxylase</fullName>
    </submittedName>
</protein>
<gene>
    <name evidence="2" type="ORF">TRN7648_03451</name>
</gene>
<dbReference type="Proteomes" id="UP000054935">
    <property type="component" value="Unassembled WGS sequence"/>
</dbReference>
<evidence type="ECO:0000313" key="2">
    <source>
        <dbReference type="EMBL" id="CUH81404.1"/>
    </source>
</evidence>
<dbReference type="Pfam" id="PF02627">
    <property type="entry name" value="CMD"/>
    <property type="match status" value="1"/>
</dbReference>
<proteinExistence type="predicted"/>
<dbReference type="InterPro" id="IPR029032">
    <property type="entry name" value="AhpD-like"/>
</dbReference>
<dbReference type="InterPro" id="IPR052512">
    <property type="entry name" value="4CMD/NDH-1_regulator"/>
</dbReference>
<reference evidence="2 3" key="1">
    <citation type="submission" date="2015-09" db="EMBL/GenBank/DDBJ databases">
        <authorList>
            <consortium name="Swine Surveillance"/>
        </authorList>
    </citation>
    <scope>NUCLEOTIDE SEQUENCE [LARGE SCALE GENOMIC DNA]</scope>
    <source>
        <strain evidence="2 3">CECT 7648</strain>
    </source>
</reference>
<dbReference type="RefSeq" id="WP_083499926.1">
    <property type="nucleotide sequence ID" value="NZ_CYSE01000008.1"/>
</dbReference>
<dbReference type="GO" id="GO:0051920">
    <property type="term" value="F:peroxiredoxin activity"/>
    <property type="evidence" value="ECO:0007669"/>
    <property type="project" value="InterPro"/>
</dbReference>
<name>A0A0P1H0T7_9RHOB</name>
<dbReference type="Gene3D" id="1.20.1290.10">
    <property type="entry name" value="AhpD-like"/>
    <property type="match status" value="1"/>
</dbReference>
<dbReference type="OrthoDB" id="9801400at2"/>
<keyword evidence="3" id="KW-1185">Reference proteome</keyword>
<sequence>MADTVIDMAYDRFYARPGLDLKSRYIATIAALTAMGAQTAPQLRINIEAGLKVGLTETEIAETIWQMALYGGLPAAVNALNTLRTLRSEG</sequence>
<dbReference type="SUPFAM" id="SSF69118">
    <property type="entry name" value="AhpD-like"/>
    <property type="match status" value="1"/>
</dbReference>